<evidence type="ECO:0000313" key="3">
    <source>
        <dbReference type="EMBL" id="MDQ0314177.1"/>
    </source>
</evidence>
<dbReference type="PANTHER" id="PTHR12169:SF6">
    <property type="entry name" value="AFG1-LIKE ATPASE"/>
    <property type="match status" value="1"/>
</dbReference>
<dbReference type="InterPro" id="IPR005654">
    <property type="entry name" value="ATPase_AFG1-like"/>
</dbReference>
<keyword evidence="2" id="KW-0067">ATP-binding</keyword>
<reference evidence="3" key="1">
    <citation type="submission" date="2023-07" db="EMBL/GenBank/DDBJ databases">
        <title>Genomic Encyclopedia of Type Strains, Phase IV (KMG-IV): sequencing the most valuable type-strain genomes for metagenomic binning, comparative biology and taxonomic classification.</title>
        <authorList>
            <person name="Goeker M."/>
        </authorList>
    </citation>
    <scope>NUCLEOTIDE SEQUENCE</scope>
    <source>
        <strain evidence="3">DSM 21202</strain>
    </source>
</reference>
<dbReference type="SUPFAM" id="SSF52540">
    <property type="entry name" value="P-loop containing nucleoside triphosphate hydrolases"/>
    <property type="match status" value="1"/>
</dbReference>
<keyword evidence="3" id="KW-0132">Cell division</keyword>
<dbReference type="EMBL" id="JAUSUL010000001">
    <property type="protein sequence ID" value="MDQ0314177.1"/>
    <property type="molecule type" value="Genomic_DNA"/>
</dbReference>
<keyword evidence="1" id="KW-0547">Nucleotide-binding</keyword>
<sequence length="381" mass="42423">MSELSVLERYDALVASGALDRDPAQEAVALRLGELCDALEERPEAGRSQSVLGRLFRRPRPREAVHGLYLWGEVGRGKTMLMDFFFEAAPIEKKRRAHFTNFMADVHARVHAARQAIADGRTKGDDPIPPVAASIAEETELLCFDEFTVTDIADAMILGRLFTRLFEDGLVLVATSNVAPDDLYKGGLNRGHFLGFIDLLKRHVDVQRLDAHADYRLDKLAGTRVYFDADSPEDQRAMEGLWRRLTGGEEPAAQTIEVLGHKVEVPAMLGGVARFSFSDLCERPLGASDYRAIADRFHTVVVTGVPLLSPQRRNEAKRFITLIDVFYDAHVRVVISAQAEPDGLFSGEDGTEAFEFKRTASRLTEMRSMSYLEASEQLPLT</sequence>
<dbReference type="AlphaFoldDB" id="A0AAE3VLD1"/>
<dbReference type="PANTHER" id="PTHR12169">
    <property type="entry name" value="ATPASE N2B"/>
    <property type="match status" value="1"/>
</dbReference>
<dbReference type="GO" id="GO:0016887">
    <property type="term" value="F:ATP hydrolysis activity"/>
    <property type="evidence" value="ECO:0007669"/>
    <property type="project" value="InterPro"/>
</dbReference>
<comment type="caution">
    <text evidence="3">The sequence shown here is derived from an EMBL/GenBank/DDBJ whole genome shotgun (WGS) entry which is preliminary data.</text>
</comment>
<dbReference type="GO" id="GO:0051301">
    <property type="term" value="P:cell division"/>
    <property type="evidence" value="ECO:0007669"/>
    <property type="project" value="UniProtKB-KW"/>
</dbReference>
<proteinExistence type="predicted"/>
<dbReference type="GO" id="GO:0005737">
    <property type="term" value="C:cytoplasm"/>
    <property type="evidence" value="ECO:0007669"/>
    <property type="project" value="TreeGrafter"/>
</dbReference>
<dbReference type="RefSeq" id="WP_306883954.1">
    <property type="nucleotide sequence ID" value="NZ_JAUSUL010000001.1"/>
</dbReference>
<accession>A0AAE3VLD1</accession>
<dbReference type="InterPro" id="IPR027417">
    <property type="entry name" value="P-loop_NTPase"/>
</dbReference>
<organism evidence="3 4">
    <name type="scientific">Amorphus orientalis</name>
    <dbReference type="NCBI Taxonomy" id="649198"/>
    <lineage>
        <taxon>Bacteria</taxon>
        <taxon>Pseudomonadati</taxon>
        <taxon>Pseudomonadota</taxon>
        <taxon>Alphaproteobacteria</taxon>
        <taxon>Hyphomicrobiales</taxon>
        <taxon>Amorphaceae</taxon>
        <taxon>Amorphus</taxon>
    </lineage>
</organism>
<protein>
    <submittedName>
        <fullName evidence="3">Cell division protein ZapE</fullName>
    </submittedName>
</protein>
<keyword evidence="4" id="KW-1185">Reference proteome</keyword>
<dbReference type="Gene3D" id="3.40.50.300">
    <property type="entry name" value="P-loop containing nucleotide triphosphate hydrolases"/>
    <property type="match status" value="1"/>
</dbReference>
<dbReference type="Pfam" id="PF03969">
    <property type="entry name" value="AFG1_ATPase"/>
    <property type="match status" value="1"/>
</dbReference>
<dbReference type="Proteomes" id="UP001229244">
    <property type="component" value="Unassembled WGS sequence"/>
</dbReference>
<keyword evidence="3" id="KW-0131">Cell cycle</keyword>
<dbReference type="NCBIfam" id="NF040713">
    <property type="entry name" value="ZapE"/>
    <property type="match status" value="1"/>
</dbReference>
<name>A0AAE3VLD1_9HYPH</name>
<dbReference type="GO" id="GO:0005524">
    <property type="term" value="F:ATP binding"/>
    <property type="evidence" value="ECO:0007669"/>
    <property type="project" value="UniProtKB-KW"/>
</dbReference>
<evidence type="ECO:0000256" key="2">
    <source>
        <dbReference type="ARBA" id="ARBA00022840"/>
    </source>
</evidence>
<evidence type="ECO:0000313" key="4">
    <source>
        <dbReference type="Proteomes" id="UP001229244"/>
    </source>
</evidence>
<evidence type="ECO:0000256" key="1">
    <source>
        <dbReference type="ARBA" id="ARBA00022741"/>
    </source>
</evidence>
<gene>
    <name evidence="3" type="ORF">J2S73_000614</name>
</gene>